<dbReference type="InterPro" id="IPR000719">
    <property type="entry name" value="Prot_kinase_dom"/>
</dbReference>
<sequence length="674" mass="75415">MATVIATLQLKQDPHGWGERALKNSRYRVPLEHEEETAPEQSSWPCFPSIPSDDNENGESLSQRSSVSRATAARSDHGEQVVAIIHLNDILRSPTGVTFGTAKDCCFVFDVEAKLSQRHCSISISEKNRIVVRDWGSRNGTEVVYHGKPYCARKDCDWILNDIENHDNPELSLQLGPNLSFFINMNTFRPASDERVRINKWRSDNDWALDRVQNLAFPTGPSTALHSEWTTPVPRDRILAKFLGEGSFGRAIHQFNTRTGEKVKGICLQVWRREAQVLKQISHDHIIKLINFIEPADPSSMPELHLEYMPCGTLYDHDDLSLRQKRLVLMQCLSAIRHLDDRKLFIAHRDIKPDNINIFVHSRSFSANICVKLGDFGLAKDTKNAMTFCGSRGYTAPEILKCRSGEVYNSTRVDVWSLGVVVAELVHKFFASLMRNPIKGMQWTSDLLDELGQGIPDENDSLGQQNWTEEDKMKKFLLDRMLVIDENKRSSAEECHIAAMCKYGLLVSGCCDQNLAWYEQEPSDNGSFATNTTTRTESKTFQNPIPTPVEGSVTPRGPSKAHTAIWNLIGQSETGASSSHRTLRSSRRDTLPSALYSQQPGHSACPAQSGEQAPEVAAHQATLALDVGPSGKPPSADPHGESAASRGGVQSDQGLDQRRLRRSPRLLDRHSHYM</sequence>
<feature type="compositionally biased region" description="Low complexity" evidence="7">
    <location>
        <begin position="62"/>
        <end position="73"/>
    </location>
</feature>
<feature type="compositionally biased region" description="Basic and acidic residues" evidence="7">
    <location>
        <begin position="665"/>
        <end position="674"/>
    </location>
</feature>
<evidence type="ECO:0000259" key="9">
    <source>
        <dbReference type="PROSITE" id="PS50011"/>
    </source>
</evidence>
<dbReference type="InterPro" id="IPR008984">
    <property type="entry name" value="SMAD_FHA_dom_sf"/>
</dbReference>
<organism evidence="10 11">
    <name type="scientific">Clonostachys chloroleuca</name>
    <dbReference type="NCBI Taxonomy" id="1926264"/>
    <lineage>
        <taxon>Eukaryota</taxon>
        <taxon>Fungi</taxon>
        <taxon>Dikarya</taxon>
        <taxon>Ascomycota</taxon>
        <taxon>Pezizomycotina</taxon>
        <taxon>Sordariomycetes</taxon>
        <taxon>Hypocreomycetidae</taxon>
        <taxon>Hypocreales</taxon>
        <taxon>Bionectriaceae</taxon>
        <taxon>Clonostachys</taxon>
    </lineage>
</organism>
<dbReference type="PROSITE" id="PS50006">
    <property type="entry name" value="FHA_DOMAIN"/>
    <property type="match status" value="1"/>
</dbReference>
<dbReference type="CDD" id="cd00060">
    <property type="entry name" value="FHA"/>
    <property type="match status" value="1"/>
</dbReference>
<dbReference type="GO" id="GO:0044773">
    <property type="term" value="P:mitotic DNA damage checkpoint signaling"/>
    <property type="evidence" value="ECO:0007669"/>
    <property type="project" value="TreeGrafter"/>
</dbReference>
<dbReference type="EC" id="2.7.11.1" evidence="2"/>
<evidence type="ECO:0000313" key="10">
    <source>
        <dbReference type="EMBL" id="CAI6092417.1"/>
    </source>
</evidence>
<dbReference type="PANTHER" id="PTHR44167:SF24">
    <property type="entry name" value="SERINE_THREONINE-PROTEIN KINASE CHK2"/>
    <property type="match status" value="1"/>
</dbReference>
<evidence type="ECO:0000256" key="1">
    <source>
        <dbReference type="ARBA" id="ARBA00005575"/>
    </source>
</evidence>
<dbReference type="EMBL" id="CABFNP030001208">
    <property type="protein sequence ID" value="CAI6092417.1"/>
    <property type="molecule type" value="Genomic_DNA"/>
</dbReference>
<evidence type="ECO:0000256" key="2">
    <source>
        <dbReference type="ARBA" id="ARBA00012513"/>
    </source>
</evidence>
<comment type="caution">
    <text evidence="10">The sequence shown here is derived from an EMBL/GenBank/DDBJ whole genome shotgun (WGS) entry which is preliminary data.</text>
</comment>
<keyword evidence="4" id="KW-0808">Transferase</keyword>
<comment type="catalytic activity">
    <reaction evidence="5">
        <text>L-threonyl-[protein] + ATP = O-phospho-L-threonyl-[protein] + ADP + H(+)</text>
        <dbReference type="Rhea" id="RHEA:46608"/>
        <dbReference type="Rhea" id="RHEA-COMP:11060"/>
        <dbReference type="Rhea" id="RHEA-COMP:11605"/>
        <dbReference type="ChEBI" id="CHEBI:15378"/>
        <dbReference type="ChEBI" id="CHEBI:30013"/>
        <dbReference type="ChEBI" id="CHEBI:30616"/>
        <dbReference type="ChEBI" id="CHEBI:61977"/>
        <dbReference type="ChEBI" id="CHEBI:456216"/>
        <dbReference type="EC" id="2.7.11.1"/>
    </reaction>
</comment>
<evidence type="ECO:0000256" key="4">
    <source>
        <dbReference type="ARBA" id="ARBA00022777"/>
    </source>
</evidence>
<dbReference type="SMART" id="SM00220">
    <property type="entry name" value="S_TKc"/>
    <property type="match status" value="1"/>
</dbReference>
<comment type="similarity">
    <text evidence="1">Belongs to the protein kinase superfamily. CAMK Ser/Thr protein kinase family. CHEK2 subfamily.</text>
</comment>
<evidence type="ECO:0000259" key="8">
    <source>
        <dbReference type="PROSITE" id="PS50006"/>
    </source>
</evidence>
<evidence type="ECO:0000313" key="11">
    <source>
        <dbReference type="Proteomes" id="UP001160390"/>
    </source>
</evidence>
<dbReference type="Gene3D" id="2.60.200.20">
    <property type="match status" value="1"/>
</dbReference>
<accession>A0AA35Q5H2</accession>
<evidence type="ECO:0000256" key="6">
    <source>
        <dbReference type="ARBA" id="ARBA00048679"/>
    </source>
</evidence>
<reference evidence="10" key="1">
    <citation type="submission" date="2023-01" db="EMBL/GenBank/DDBJ databases">
        <authorList>
            <person name="Piombo E."/>
        </authorList>
    </citation>
    <scope>NUCLEOTIDE SEQUENCE</scope>
</reference>
<dbReference type="PROSITE" id="PS50011">
    <property type="entry name" value="PROTEIN_KINASE_DOM"/>
    <property type="match status" value="1"/>
</dbReference>
<dbReference type="GO" id="GO:0005524">
    <property type="term" value="F:ATP binding"/>
    <property type="evidence" value="ECO:0007669"/>
    <property type="project" value="InterPro"/>
</dbReference>
<gene>
    <name evidence="10" type="ORF">CCHLO57077_00017699</name>
</gene>
<feature type="domain" description="Protein kinase" evidence="9">
    <location>
        <begin position="237"/>
        <end position="499"/>
    </location>
</feature>
<dbReference type="PANTHER" id="PTHR44167">
    <property type="entry name" value="OVARIAN-SPECIFIC SERINE/THREONINE-PROTEIN KINASE LOK-RELATED"/>
    <property type="match status" value="1"/>
</dbReference>
<dbReference type="SUPFAM" id="SSF56112">
    <property type="entry name" value="Protein kinase-like (PK-like)"/>
    <property type="match status" value="1"/>
</dbReference>
<dbReference type="Pfam" id="PF00069">
    <property type="entry name" value="Pkinase"/>
    <property type="match status" value="1"/>
</dbReference>
<name>A0AA35Q5H2_9HYPO</name>
<proteinExistence type="inferred from homology"/>
<dbReference type="AlphaFoldDB" id="A0AA35Q5H2"/>
<keyword evidence="3" id="KW-0723">Serine/threonine-protein kinase</keyword>
<evidence type="ECO:0000256" key="5">
    <source>
        <dbReference type="ARBA" id="ARBA00047899"/>
    </source>
</evidence>
<protein>
    <recommendedName>
        <fullName evidence="2">non-specific serine/threonine protein kinase</fullName>
        <ecNumber evidence="2">2.7.11.1</ecNumber>
    </recommendedName>
</protein>
<keyword evidence="4" id="KW-0418">Kinase</keyword>
<dbReference type="InterPro" id="IPR000253">
    <property type="entry name" value="FHA_dom"/>
</dbReference>
<evidence type="ECO:0000256" key="7">
    <source>
        <dbReference type="SAM" id="MobiDB-lite"/>
    </source>
</evidence>
<feature type="region of interest" description="Disordered" evidence="7">
    <location>
        <begin position="31"/>
        <end position="73"/>
    </location>
</feature>
<feature type="domain" description="FHA" evidence="8">
    <location>
        <begin position="97"/>
        <end position="143"/>
    </location>
</feature>
<feature type="compositionally biased region" description="Polar residues" evidence="7">
    <location>
        <begin position="523"/>
        <end position="544"/>
    </location>
</feature>
<dbReference type="Proteomes" id="UP001160390">
    <property type="component" value="Unassembled WGS sequence"/>
</dbReference>
<evidence type="ECO:0000256" key="3">
    <source>
        <dbReference type="ARBA" id="ARBA00022527"/>
    </source>
</evidence>
<dbReference type="Pfam" id="PF00498">
    <property type="entry name" value="FHA"/>
    <property type="match status" value="1"/>
</dbReference>
<dbReference type="InterPro" id="IPR011009">
    <property type="entry name" value="Kinase-like_dom_sf"/>
</dbReference>
<dbReference type="Gene3D" id="1.10.510.10">
    <property type="entry name" value="Transferase(Phosphotransferase) domain 1"/>
    <property type="match status" value="1"/>
</dbReference>
<comment type="catalytic activity">
    <reaction evidence="6">
        <text>L-seryl-[protein] + ATP = O-phospho-L-seryl-[protein] + ADP + H(+)</text>
        <dbReference type="Rhea" id="RHEA:17989"/>
        <dbReference type="Rhea" id="RHEA-COMP:9863"/>
        <dbReference type="Rhea" id="RHEA-COMP:11604"/>
        <dbReference type="ChEBI" id="CHEBI:15378"/>
        <dbReference type="ChEBI" id="CHEBI:29999"/>
        <dbReference type="ChEBI" id="CHEBI:30616"/>
        <dbReference type="ChEBI" id="CHEBI:83421"/>
        <dbReference type="ChEBI" id="CHEBI:456216"/>
        <dbReference type="EC" id="2.7.11.1"/>
    </reaction>
</comment>
<dbReference type="GO" id="GO:0004674">
    <property type="term" value="F:protein serine/threonine kinase activity"/>
    <property type="evidence" value="ECO:0007669"/>
    <property type="project" value="UniProtKB-KW"/>
</dbReference>
<dbReference type="GO" id="GO:0005634">
    <property type="term" value="C:nucleus"/>
    <property type="evidence" value="ECO:0007669"/>
    <property type="project" value="TreeGrafter"/>
</dbReference>
<dbReference type="SUPFAM" id="SSF49879">
    <property type="entry name" value="SMAD/FHA domain"/>
    <property type="match status" value="1"/>
</dbReference>
<feature type="region of interest" description="Disordered" evidence="7">
    <location>
        <begin position="522"/>
        <end position="674"/>
    </location>
</feature>
<keyword evidence="11" id="KW-1185">Reference proteome</keyword>